<dbReference type="PANTHER" id="PTHR12346:SF46">
    <property type="entry name" value="HISTONE DEACETYLASE INTERACTING DOMAIN-CONTAINING PROTEIN"/>
    <property type="match status" value="1"/>
</dbReference>
<evidence type="ECO:0000256" key="3">
    <source>
        <dbReference type="PROSITE-ProRule" id="PRU00810"/>
    </source>
</evidence>
<keyword evidence="2 3" id="KW-0539">Nucleus</keyword>
<dbReference type="Gene3D" id="1.20.1160.11">
    <property type="entry name" value="Paired amphipathic helix"/>
    <property type="match status" value="1"/>
</dbReference>
<accession>A0ABU6U6J5</accession>
<dbReference type="InterPro" id="IPR036600">
    <property type="entry name" value="PAH_sf"/>
</dbReference>
<dbReference type="InterPro" id="IPR039774">
    <property type="entry name" value="Sin3-like"/>
</dbReference>
<dbReference type="Proteomes" id="UP001341840">
    <property type="component" value="Unassembled WGS sequence"/>
</dbReference>
<dbReference type="PROSITE" id="PS51477">
    <property type="entry name" value="PAH"/>
    <property type="match status" value="2"/>
</dbReference>
<evidence type="ECO:0000256" key="1">
    <source>
        <dbReference type="ARBA" id="ARBA00004123"/>
    </source>
</evidence>
<name>A0ABU6U6J5_9FABA</name>
<dbReference type="InterPro" id="IPR003822">
    <property type="entry name" value="PAH"/>
</dbReference>
<evidence type="ECO:0000256" key="2">
    <source>
        <dbReference type="ARBA" id="ARBA00023242"/>
    </source>
</evidence>
<dbReference type="Pfam" id="PF02671">
    <property type="entry name" value="PAH"/>
    <property type="match status" value="1"/>
</dbReference>
<comment type="caution">
    <text evidence="4">The sequence shown here is derived from an EMBL/GenBank/DDBJ whole genome shotgun (WGS) entry which is preliminary data.</text>
</comment>
<comment type="subcellular location">
    <subcellularLocation>
        <location evidence="1 3">Nucleus</location>
    </subcellularLocation>
</comment>
<evidence type="ECO:0000313" key="5">
    <source>
        <dbReference type="Proteomes" id="UP001341840"/>
    </source>
</evidence>
<protein>
    <submittedName>
        <fullName evidence="4">Uncharacterized protein</fullName>
    </submittedName>
</protein>
<dbReference type="EMBL" id="JASCZI010120843">
    <property type="protein sequence ID" value="MED6155643.1"/>
    <property type="molecule type" value="Genomic_DNA"/>
</dbReference>
<proteinExistence type="predicted"/>
<gene>
    <name evidence="4" type="ORF">PIB30_006816</name>
</gene>
<evidence type="ECO:0000313" key="4">
    <source>
        <dbReference type="EMBL" id="MED6155643.1"/>
    </source>
</evidence>
<keyword evidence="5" id="KW-1185">Reference proteome</keyword>
<dbReference type="SUPFAM" id="SSF47762">
    <property type="entry name" value="PAH2 domain"/>
    <property type="match status" value="2"/>
</dbReference>
<organism evidence="4 5">
    <name type="scientific">Stylosanthes scabra</name>
    <dbReference type="NCBI Taxonomy" id="79078"/>
    <lineage>
        <taxon>Eukaryota</taxon>
        <taxon>Viridiplantae</taxon>
        <taxon>Streptophyta</taxon>
        <taxon>Embryophyta</taxon>
        <taxon>Tracheophyta</taxon>
        <taxon>Spermatophyta</taxon>
        <taxon>Magnoliopsida</taxon>
        <taxon>eudicotyledons</taxon>
        <taxon>Gunneridae</taxon>
        <taxon>Pentapetalae</taxon>
        <taxon>rosids</taxon>
        <taxon>fabids</taxon>
        <taxon>Fabales</taxon>
        <taxon>Fabaceae</taxon>
        <taxon>Papilionoideae</taxon>
        <taxon>50 kb inversion clade</taxon>
        <taxon>dalbergioids sensu lato</taxon>
        <taxon>Dalbergieae</taxon>
        <taxon>Pterocarpus clade</taxon>
        <taxon>Stylosanthes</taxon>
    </lineage>
</organism>
<dbReference type="PANTHER" id="PTHR12346">
    <property type="entry name" value="SIN3B-RELATED"/>
    <property type="match status" value="1"/>
</dbReference>
<reference evidence="4 5" key="1">
    <citation type="journal article" date="2023" name="Plants (Basel)">
        <title>Bridging the Gap: Combining Genomics and Transcriptomics Approaches to Understand Stylosanthes scabra, an Orphan Legume from the Brazilian Caatinga.</title>
        <authorList>
            <person name="Ferreira-Neto J.R.C."/>
            <person name="da Silva M.D."/>
            <person name="Binneck E."/>
            <person name="de Melo N.F."/>
            <person name="da Silva R.H."/>
            <person name="de Melo A.L.T.M."/>
            <person name="Pandolfi V."/>
            <person name="Bustamante F.O."/>
            <person name="Brasileiro-Vidal A.C."/>
            <person name="Benko-Iseppon A.M."/>
        </authorList>
    </citation>
    <scope>NUCLEOTIDE SEQUENCE [LARGE SCALE GENOMIC DNA]</scope>
    <source>
        <tissue evidence="4">Leaves</tissue>
    </source>
</reference>
<sequence length="182" mass="21748">MAASENEAKEYMAQVRQSLCPHRKQDYDRLVKILEYHTHNIRTLTESVTERLKQIFQGHNHLILGFNKFLPSHHQIELLLEQDEEQSPKKLIPGFREAISFFKKVAGRFKDEGRDFNFTKLFLEKSKLWTEGKISWTDLYYKIVPHLREHEDLVEELGFFFPEISEPKEDFPTWGQTRRPRS</sequence>